<dbReference type="InterPro" id="IPR011990">
    <property type="entry name" value="TPR-like_helical_dom_sf"/>
</dbReference>
<evidence type="ECO:0000313" key="4">
    <source>
        <dbReference type="Proteomes" id="UP001623041"/>
    </source>
</evidence>
<evidence type="ECO:0000259" key="2">
    <source>
        <dbReference type="PROSITE" id="PS50943"/>
    </source>
</evidence>
<proteinExistence type="predicted"/>
<dbReference type="RefSeq" id="WP_406580583.1">
    <property type="nucleotide sequence ID" value="NZ_JBJHQH010000006.1"/>
</dbReference>
<dbReference type="InterPro" id="IPR001387">
    <property type="entry name" value="Cro/C1-type_HTH"/>
</dbReference>
<dbReference type="Gene3D" id="1.25.40.1000">
    <property type="match status" value="1"/>
</dbReference>
<dbReference type="SUPFAM" id="SSF81901">
    <property type="entry name" value="HCP-like"/>
    <property type="match status" value="1"/>
</dbReference>
<dbReference type="SMART" id="SM00530">
    <property type="entry name" value="HTH_XRE"/>
    <property type="match status" value="1"/>
</dbReference>
<sequence length="414" mass="49419">MAVGEIIKYFRERNGLTQGQLGEGICTPTHVSKIENGKTAYSFEIISMFSERLQIDIEKEMASFQEIEKQLNDWHNAIIMKRMKLVEEYKKDLESIPYISSSKYEYFFRLLQARYCLLHEDGEKAYTIVQQIQKEYQSLSVFERNLLLHIKGIYYLFYHEGSENQQKAIQVLKEINIEDYGNPEYYYDLAVAYHFIDSKVMSYLYCEKALRHFKKTNNFLQAFNAESLMLLQIGSNRYNDFKETEERYNNLIRDSEILGASNKKGMLLNNLGYEYSRRKDYSKAQKCFSRALRISDRLTTTYLLRFYNYVDTSIKGELLRKSVLLKKAREGHSLAKQLENRFYQLLFKIHIYYLQDQMEQYYVYLEEKAFPYFKSSKHVICLKRYGKELYTYYKETGQPLKALQISNVFMNNIE</sequence>
<dbReference type="PROSITE" id="PS50943">
    <property type="entry name" value="HTH_CROC1"/>
    <property type="match status" value="1"/>
</dbReference>
<feature type="repeat" description="TPR" evidence="1">
    <location>
        <begin position="265"/>
        <end position="298"/>
    </location>
</feature>
<gene>
    <name evidence="3" type="ORF">ACJEBI_10845</name>
</gene>
<keyword evidence="1" id="KW-0802">TPR repeat</keyword>
<dbReference type="CDD" id="cd00093">
    <property type="entry name" value="HTH_XRE"/>
    <property type="match status" value="1"/>
</dbReference>
<keyword evidence="4" id="KW-1185">Reference proteome</keyword>
<dbReference type="PROSITE" id="PS50005">
    <property type="entry name" value="TPR"/>
    <property type="match status" value="1"/>
</dbReference>
<dbReference type="SUPFAM" id="SSF47413">
    <property type="entry name" value="lambda repressor-like DNA-binding domains"/>
    <property type="match status" value="1"/>
</dbReference>
<dbReference type="InterPro" id="IPR019734">
    <property type="entry name" value="TPR_rpt"/>
</dbReference>
<comment type="caution">
    <text evidence="3">The sequence shown here is derived from an EMBL/GenBank/DDBJ whole genome shotgun (WGS) entry which is preliminary data.</text>
</comment>
<dbReference type="InterPro" id="IPR010982">
    <property type="entry name" value="Lambda_DNA-bd_dom_sf"/>
</dbReference>
<accession>A0ABW8RET4</accession>
<organism evidence="3 4">
    <name type="scientific">Bacillus salipaludis</name>
    <dbReference type="NCBI Taxonomy" id="2547811"/>
    <lineage>
        <taxon>Bacteria</taxon>
        <taxon>Bacillati</taxon>
        <taxon>Bacillota</taxon>
        <taxon>Bacilli</taxon>
        <taxon>Bacillales</taxon>
        <taxon>Bacillaceae</taxon>
        <taxon>Bacillus</taxon>
    </lineage>
</organism>
<dbReference type="Gene3D" id="1.25.40.10">
    <property type="entry name" value="Tetratricopeptide repeat domain"/>
    <property type="match status" value="1"/>
</dbReference>
<name>A0ABW8RET4_9BACI</name>
<dbReference type="Proteomes" id="UP001623041">
    <property type="component" value="Unassembled WGS sequence"/>
</dbReference>
<evidence type="ECO:0000313" key="3">
    <source>
        <dbReference type="EMBL" id="MFK9091978.1"/>
    </source>
</evidence>
<dbReference type="SMART" id="SM00028">
    <property type="entry name" value="TPR"/>
    <property type="match status" value="2"/>
</dbReference>
<protein>
    <submittedName>
        <fullName evidence="3">Helix-turn-helix domain-containing protein</fullName>
    </submittedName>
</protein>
<dbReference type="Pfam" id="PF01381">
    <property type="entry name" value="HTH_3"/>
    <property type="match status" value="1"/>
</dbReference>
<dbReference type="EMBL" id="JBJHQH010000006">
    <property type="protein sequence ID" value="MFK9091978.1"/>
    <property type="molecule type" value="Genomic_DNA"/>
</dbReference>
<dbReference type="Gene3D" id="1.10.260.40">
    <property type="entry name" value="lambda repressor-like DNA-binding domains"/>
    <property type="match status" value="1"/>
</dbReference>
<feature type="domain" description="HTH cro/C1-type" evidence="2">
    <location>
        <begin position="7"/>
        <end position="64"/>
    </location>
</feature>
<reference evidence="3 4" key="1">
    <citation type="submission" date="2024-11" db="EMBL/GenBank/DDBJ databases">
        <authorList>
            <person name="Lucas J.A."/>
        </authorList>
    </citation>
    <scope>NUCLEOTIDE SEQUENCE [LARGE SCALE GENOMIC DNA]</scope>
    <source>
        <strain evidence="3 4">Z 5.4</strain>
    </source>
</reference>
<evidence type="ECO:0000256" key="1">
    <source>
        <dbReference type="PROSITE-ProRule" id="PRU00339"/>
    </source>
</evidence>